<dbReference type="GO" id="GO:0000981">
    <property type="term" value="F:DNA-binding transcription factor activity, RNA polymerase II-specific"/>
    <property type="evidence" value="ECO:0007669"/>
    <property type="project" value="TreeGrafter"/>
</dbReference>
<organism evidence="4 5">
    <name type="scientific">Rhynocoris fuscipes</name>
    <dbReference type="NCBI Taxonomy" id="488301"/>
    <lineage>
        <taxon>Eukaryota</taxon>
        <taxon>Metazoa</taxon>
        <taxon>Ecdysozoa</taxon>
        <taxon>Arthropoda</taxon>
        <taxon>Hexapoda</taxon>
        <taxon>Insecta</taxon>
        <taxon>Pterygota</taxon>
        <taxon>Neoptera</taxon>
        <taxon>Paraneoptera</taxon>
        <taxon>Hemiptera</taxon>
        <taxon>Heteroptera</taxon>
        <taxon>Panheteroptera</taxon>
        <taxon>Cimicomorpha</taxon>
        <taxon>Reduviidae</taxon>
        <taxon>Harpactorinae</taxon>
        <taxon>Harpactorini</taxon>
        <taxon>Rhynocoris</taxon>
    </lineage>
</organism>
<feature type="region of interest" description="Disordered" evidence="3">
    <location>
        <begin position="1"/>
        <end position="23"/>
    </location>
</feature>
<evidence type="ECO:0000313" key="5">
    <source>
        <dbReference type="Proteomes" id="UP001461498"/>
    </source>
</evidence>
<comment type="caution">
    <text evidence="4">The sequence shown here is derived from an EMBL/GenBank/DDBJ whole genome shotgun (WGS) entry which is preliminary data.</text>
</comment>
<reference evidence="4 5" key="1">
    <citation type="submission" date="2022-12" db="EMBL/GenBank/DDBJ databases">
        <title>Chromosome-level genome assembly of true bugs.</title>
        <authorList>
            <person name="Ma L."/>
            <person name="Li H."/>
        </authorList>
    </citation>
    <scope>NUCLEOTIDE SEQUENCE [LARGE SCALE GENOMIC DNA]</scope>
    <source>
        <strain evidence="4">Lab_2022b</strain>
    </source>
</reference>
<comment type="subcellular location">
    <subcellularLocation>
        <location evidence="1">Nucleus</location>
    </subcellularLocation>
</comment>
<keyword evidence="5" id="KW-1185">Reference proteome</keyword>
<gene>
    <name evidence="4" type="ORF">O3M35_010142</name>
</gene>
<proteinExistence type="predicted"/>
<evidence type="ECO:0000256" key="3">
    <source>
        <dbReference type="SAM" id="MobiDB-lite"/>
    </source>
</evidence>
<dbReference type="InterPro" id="IPR050720">
    <property type="entry name" value="Engrailed_Homeobox_TFs"/>
</dbReference>
<dbReference type="GO" id="GO:0000978">
    <property type="term" value="F:RNA polymerase II cis-regulatory region sequence-specific DNA binding"/>
    <property type="evidence" value="ECO:0007669"/>
    <property type="project" value="TreeGrafter"/>
</dbReference>
<feature type="compositionally biased region" description="Polar residues" evidence="3">
    <location>
        <begin position="1"/>
        <end position="12"/>
    </location>
</feature>
<sequence length="100" mass="11279">MVEKSNVITDNGKSVEDGTRVGNEQQTERILKFSIENILRPEFGTKHSSNTSVQEEKQVSSSSEQTVWPAWVYCTRYSDRPSSGKAISIIFLNYGYSLVI</sequence>
<dbReference type="PANTHER" id="PTHR24341:SF6">
    <property type="entry name" value="HOMEOBOX PROTEIN INVECTED"/>
    <property type="match status" value="1"/>
</dbReference>
<evidence type="ECO:0000313" key="4">
    <source>
        <dbReference type="EMBL" id="KAK9503622.1"/>
    </source>
</evidence>
<name>A0AAW1D408_9HEMI</name>
<dbReference type="AlphaFoldDB" id="A0AAW1D408"/>
<dbReference type="EMBL" id="JAPXFL010000007">
    <property type="protein sequence ID" value="KAK9503622.1"/>
    <property type="molecule type" value="Genomic_DNA"/>
</dbReference>
<accession>A0AAW1D408</accession>
<keyword evidence="2" id="KW-0539">Nucleus</keyword>
<dbReference type="GO" id="GO:0005634">
    <property type="term" value="C:nucleus"/>
    <property type="evidence" value="ECO:0007669"/>
    <property type="project" value="UniProtKB-SubCell"/>
</dbReference>
<dbReference type="GO" id="GO:0030182">
    <property type="term" value="P:neuron differentiation"/>
    <property type="evidence" value="ECO:0007669"/>
    <property type="project" value="TreeGrafter"/>
</dbReference>
<dbReference type="Proteomes" id="UP001461498">
    <property type="component" value="Unassembled WGS sequence"/>
</dbReference>
<evidence type="ECO:0000256" key="1">
    <source>
        <dbReference type="ARBA" id="ARBA00004123"/>
    </source>
</evidence>
<dbReference type="PANTHER" id="PTHR24341">
    <property type="entry name" value="HOMEOBOX PROTEIN ENGRAILED"/>
    <property type="match status" value="1"/>
</dbReference>
<evidence type="ECO:0000256" key="2">
    <source>
        <dbReference type="ARBA" id="ARBA00023242"/>
    </source>
</evidence>
<protein>
    <submittedName>
        <fullName evidence="4">Uncharacterized protein</fullName>
    </submittedName>
</protein>